<dbReference type="EMBL" id="JBJDOT010000004">
    <property type="protein sequence ID" value="MFK3863158.1"/>
    <property type="molecule type" value="Genomic_DNA"/>
</dbReference>
<keyword evidence="4" id="KW-1185">Reference proteome</keyword>
<protein>
    <submittedName>
        <fullName evidence="3">ImmA/IrrE family metallo-endopeptidase</fullName>
    </submittedName>
</protein>
<dbReference type="Pfam" id="PF06114">
    <property type="entry name" value="Peptidase_M78"/>
    <property type="match status" value="1"/>
</dbReference>
<evidence type="ECO:0000259" key="2">
    <source>
        <dbReference type="PROSITE" id="PS50943"/>
    </source>
</evidence>
<sequence length="375" mass="41941">MSAQALINPEILSWAMRRASLSVDMLARKVCVKPEKVTAWEIGKTKPTFKQAQKIAKATYIPFGYFFLPRPPEEQLPIPDLRTIDSIQVHEPTPELRDIVKQVKSKQEWYKDYLLNSGSEPLTFVGKFNIESKVADVVADIRKTIGVEVPNKGTWSEYFTKIINGAESAGILVQRSGIVGNNTSRKLQVAEFRGFAISDEFAPTIFINSSDAPAARLFTLLHELAHIWVGESGVSSINEHDKKEEAFCNQVAGEFLVPKKRLFKMWDKKESLMNNLTAISANLHVSKVVVARRALDCNIIDKETYKEYYASVIKAFKDSDGGGGSFYRNVAAKNSTRFSHAVVAEAFSGRLLLRDAGRLLGISPSQIKTYKENTF</sequence>
<dbReference type="Proteomes" id="UP001620262">
    <property type="component" value="Unassembled WGS sequence"/>
</dbReference>
<name>A0ABW8KTW0_9GAMM</name>
<gene>
    <name evidence="3" type="ORF">ACI2JU_04630</name>
</gene>
<organism evidence="3 4">
    <name type="scientific">Pseudoalteromonas rhizosphaerae</name>
    <dbReference type="NCBI Taxonomy" id="2518973"/>
    <lineage>
        <taxon>Bacteria</taxon>
        <taxon>Pseudomonadati</taxon>
        <taxon>Pseudomonadota</taxon>
        <taxon>Gammaproteobacteria</taxon>
        <taxon>Alteromonadales</taxon>
        <taxon>Pseudoalteromonadaceae</taxon>
        <taxon>Pseudoalteromonas</taxon>
    </lineage>
</organism>
<comment type="caution">
    <text evidence="3">The sequence shown here is derived from an EMBL/GenBank/DDBJ whole genome shotgun (WGS) entry which is preliminary data.</text>
</comment>
<accession>A0ABW8KTW0</accession>
<proteinExistence type="inferred from homology"/>
<dbReference type="SUPFAM" id="SSF47413">
    <property type="entry name" value="lambda repressor-like DNA-binding domains"/>
    <property type="match status" value="1"/>
</dbReference>
<dbReference type="InterPro" id="IPR010359">
    <property type="entry name" value="IrrE_HExxH"/>
</dbReference>
<evidence type="ECO:0000313" key="3">
    <source>
        <dbReference type="EMBL" id="MFK3863158.1"/>
    </source>
</evidence>
<dbReference type="Gene3D" id="1.10.260.40">
    <property type="entry name" value="lambda repressor-like DNA-binding domains"/>
    <property type="match status" value="1"/>
</dbReference>
<dbReference type="PANTHER" id="PTHR43236:SF2">
    <property type="entry name" value="BLL0069 PROTEIN"/>
    <property type="match status" value="1"/>
</dbReference>
<dbReference type="InterPro" id="IPR010982">
    <property type="entry name" value="Lambda_DNA-bd_dom_sf"/>
</dbReference>
<dbReference type="InterPro" id="IPR052345">
    <property type="entry name" value="Rad_response_metalloprotease"/>
</dbReference>
<dbReference type="PANTHER" id="PTHR43236">
    <property type="entry name" value="ANTITOXIN HIGA1"/>
    <property type="match status" value="1"/>
</dbReference>
<reference evidence="3 4" key="1">
    <citation type="submission" date="2024-11" db="EMBL/GenBank/DDBJ databases">
        <title>The Natural Products Discovery Center: Release of the First 8490 Sequenced Strains for Exploring Actinobacteria Biosynthetic Diversity.</title>
        <authorList>
            <person name="Kalkreuter E."/>
            <person name="Kautsar S.A."/>
            <person name="Yang D."/>
            <person name="Bader C.D."/>
            <person name="Teijaro C.N."/>
            <person name="Fluegel L."/>
            <person name="Davis C.M."/>
            <person name="Simpson J.R."/>
            <person name="Lauterbach L."/>
            <person name="Steele A.D."/>
            <person name="Gui C."/>
            <person name="Meng S."/>
            <person name="Li G."/>
            <person name="Viehrig K."/>
            <person name="Ye F."/>
            <person name="Su P."/>
            <person name="Kiefer A.F."/>
            <person name="Nichols A."/>
            <person name="Cepeda A.J."/>
            <person name="Yan W."/>
            <person name="Fan B."/>
            <person name="Jiang Y."/>
            <person name="Adhikari A."/>
            <person name="Zheng C.-J."/>
            <person name="Schuster L."/>
            <person name="Cowan T.M."/>
            <person name="Smanski M.J."/>
            <person name="Chevrette M.G."/>
            <person name="De Carvalho L.P.S."/>
            <person name="Shen B."/>
        </authorList>
    </citation>
    <scope>NUCLEOTIDE SEQUENCE [LARGE SCALE GENOMIC DNA]</scope>
    <source>
        <strain evidence="3 4">NPDC078403</strain>
    </source>
</reference>
<feature type="domain" description="HTH cro/C1-type" evidence="2">
    <location>
        <begin position="21"/>
        <end position="66"/>
    </location>
</feature>
<dbReference type="Pfam" id="PF01381">
    <property type="entry name" value="HTH_3"/>
    <property type="match status" value="1"/>
</dbReference>
<evidence type="ECO:0000313" key="4">
    <source>
        <dbReference type="Proteomes" id="UP001620262"/>
    </source>
</evidence>
<dbReference type="Gene3D" id="1.10.10.2910">
    <property type="match status" value="1"/>
</dbReference>
<comment type="similarity">
    <text evidence="1">Belongs to the short-chain fatty acyl-CoA assimilation regulator (ScfR) family.</text>
</comment>
<dbReference type="CDD" id="cd00093">
    <property type="entry name" value="HTH_XRE"/>
    <property type="match status" value="1"/>
</dbReference>
<dbReference type="SMART" id="SM00530">
    <property type="entry name" value="HTH_XRE"/>
    <property type="match status" value="1"/>
</dbReference>
<evidence type="ECO:0000256" key="1">
    <source>
        <dbReference type="ARBA" id="ARBA00007227"/>
    </source>
</evidence>
<dbReference type="RefSeq" id="WP_404674824.1">
    <property type="nucleotide sequence ID" value="NZ_JBJDOT010000004.1"/>
</dbReference>
<dbReference type="PROSITE" id="PS50943">
    <property type="entry name" value="HTH_CROC1"/>
    <property type="match status" value="1"/>
</dbReference>
<dbReference type="InterPro" id="IPR001387">
    <property type="entry name" value="Cro/C1-type_HTH"/>
</dbReference>